<accession>A0A9W9JTM3</accession>
<dbReference type="GO" id="GO:0003884">
    <property type="term" value="F:D-amino-acid oxidase activity"/>
    <property type="evidence" value="ECO:0007669"/>
    <property type="project" value="InterPro"/>
</dbReference>
<reference evidence="8" key="2">
    <citation type="journal article" date="2023" name="IMA Fungus">
        <title>Comparative genomic study of the Penicillium genus elucidates a diverse pangenome and 15 lateral gene transfer events.</title>
        <authorList>
            <person name="Petersen C."/>
            <person name="Sorensen T."/>
            <person name="Nielsen M.R."/>
            <person name="Sondergaard T.E."/>
            <person name="Sorensen J.L."/>
            <person name="Fitzpatrick D.A."/>
            <person name="Frisvad J.C."/>
            <person name="Nielsen K.L."/>
        </authorList>
    </citation>
    <scope>NUCLEOTIDE SEQUENCE</scope>
    <source>
        <strain evidence="8">IBT 30069</strain>
    </source>
</reference>
<keyword evidence="9" id="KW-1185">Reference proteome</keyword>
<evidence type="ECO:0000256" key="5">
    <source>
        <dbReference type="ARBA" id="ARBA00023002"/>
    </source>
</evidence>
<feature type="binding site" evidence="6">
    <location>
        <position position="390"/>
    </location>
    <ligand>
        <name>D-dopa</name>
        <dbReference type="ChEBI" id="CHEBI:149689"/>
    </ligand>
</feature>
<keyword evidence="4 6" id="KW-0274">FAD</keyword>
<dbReference type="PIRSF" id="PIRSF000189">
    <property type="entry name" value="D-aa_oxidase"/>
    <property type="match status" value="1"/>
</dbReference>
<name>A0A9W9JTM3_9EURO</name>
<dbReference type="InterPro" id="IPR006076">
    <property type="entry name" value="FAD-dep_OxRdtase"/>
</dbReference>
<dbReference type="Proteomes" id="UP001149165">
    <property type="component" value="Unassembled WGS sequence"/>
</dbReference>
<dbReference type="Gene3D" id="3.30.9.10">
    <property type="entry name" value="D-Amino Acid Oxidase, subunit A, domain 2"/>
    <property type="match status" value="1"/>
</dbReference>
<reference evidence="8" key="1">
    <citation type="submission" date="2022-11" db="EMBL/GenBank/DDBJ databases">
        <authorList>
            <person name="Petersen C."/>
        </authorList>
    </citation>
    <scope>NUCLEOTIDE SEQUENCE</scope>
    <source>
        <strain evidence="8">IBT 30069</strain>
    </source>
</reference>
<evidence type="ECO:0000313" key="9">
    <source>
        <dbReference type="Proteomes" id="UP001149165"/>
    </source>
</evidence>
<dbReference type="SUPFAM" id="SSF54373">
    <property type="entry name" value="FAD-linked reductases, C-terminal domain"/>
    <property type="match status" value="1"/>
</dbReference>
<evidence type="ECO:0000256" key="1">
    <source>
        <dbReference type="ARBA" id="ARBA00001974"/>
    </source>
</evidence>
<comment type="caution">
    <text evidence="8">The sequence shown here is derived from an EMBL/GenBank/DDBJ whole genome shotgun (WGS) entry which is preliminary data.</text>
</comment>
<protein>
    <recommendedName>
        <fullName evidence="7">FAD dependent oxidoreductase domain-containing protein</fullName>
    </recommendedName>
</protein>
<dbReference type="GO" id="GO:0019478">
    <property type="term" value="P:D-amino acid catabolic process"/>
    <property type="evidence" value="ECO:0007669"/>
    <property type="project" value="TreeGrafter"/>
</dbReference>
<dbReference type="EMBL" id="JAPQKH010000011">
    <property type="protein sequence ID" value="KAJ5081226.1"/>
    <property type="molecule type" value="Genomic_DNA"/>
</dbReference>
<sequence length="423" mass="47152">MGKDEDNILQLTEDISVAHTPLIFPSLNSPHILVIGGGVTGLVTSWLLLDHGYRVTMVSKEWASYGLGQRLTSQISGALWELPPTECGGVSAVEQQLNEGDLKTVQEWAQYSFKIYAKLALNKEVARASGVKLRTCTSFQTYRVSDDELKFRKMELARQISPESFQQGLELASKYGVDTNAFGGLKDAYEHLAPVIDTDTAMSFLMRLVRAKGAKFHTDTILGNLIDQEAHILRMYQADAIVNATGMARELASDKEVYPLRGGVLRVINDGTDFPKIDNSLIVAADKKDDGTYGERAFVVPRNDNILILGSIEQAHEWDLNLNINSPIVQQMRVRCEEFLPVLKKARLDPRYPLAQGLRPYRSSRIRVEREGNASNGQQSRIVHCYGHGGAGWSLAFGSSRECIRLVEETIKRTKWRGLRASI</sequence>
<keyword evidence="5" id="KW-0560">Oxidoreductase</keyword>
<dbReference type="OrthoDB" id="2015447at2759"/>
<evidence type="ECO:0000313" key="8">
    <source>
        <dbReference type="EMBL" id="KAJ5081226.1"/>
    </source>
</evidence>
<keyword evidence="3" id="KW-0285">Flavoprotein</keyword>
<comment type="similarity">
    <text evidence="2">Belongs to the DAMOX/DASOX family.</text>
</comment>
<dbReference type="SUPFAM" id="SSF51971">
    <property type="entry name" value="Nucleotide-binding domain"/>
    <property type="match status" value="1"/>
</dbReference>
<feature type="domain" description="FAD dependent oxidoreductase" evidence="7">
    <location>
        <begin position="32"/>
        <end position="402"/>
    </location>
</feature>
<dbReference type="PANTHER" id="PTHR11530:SF25">
    <property type="entry name" value="FAD DEPENDENT OXIDOREDUCTASE DOMAIN-CONTAINING PROTEIN"/>
    <property type="match status" value="1"/>
</dbReference>
<dbReference type="PANTHER" id="PTHR11530">
    <property type="entry name" value="D-AMINO ACID OXIDASE"/>
    <property type="match status" value="1"/>
</dbReference>
<feature type="binding site" evidence="6">
    <location>
        <position position="359"/>
    </location>
    <ligand>
        <name>D-dopa</name>
        <dbReference type="ChEBI" id="CHEBI:149689"/>
    </ligand>
</feature>
<feature type="binding site" evidence="6">
    <location>
        <begin position="72"/>
        <end position="73"/>
    </location>
    <ligand>
        <name>FAD</name>
        <dbReference type="ChEBI" id="CHEBI:57692"/>
    </ligand>
</feature>
<proteinExistence type="inferred from homology"/>
<organism evidence="8 9">
    <name type="scientific">Penicillium angulare</name>
    <dbReference type="NCBI Taxonomy" id="116970"/>
    <lineage>
        <taxon>Eukaryota</taxon>
        <taxon>Fungi</taxon>
        <taxon>Dikarya</taxon>
        <taxon>Ascomycota</taxon>
        <taxon>Pezizomycotina</taxon>
        <taxon>Eurotiomycetes</taxon>
        <taxon>Eurotiomycetidae</taxon>
        <taxon>Eurotiales</taxon>
        <taxon>Aspergillaceae</taxon>
        <taxon>Penicillium</taxon>
    </lineage>
</organism>
<gene>
    <name evidence="8" type="ORF">N7456_013464</name>
</gene>
<dbReference type="AlphaFoldDB" id="A0A9W9JTM3"/>
<dbReference type="Gene3D" id="3.40.50.720">
    <property type="entry name" value="NAD(P)-binding Rossmann-like Domain"/>
    <property type="match status" value="1"/>
</dbReference>
<evidence type="ECO:0000259" key="7">
    <source>
        <dbReference type="Pfam" id="PF01266"/>
    </source>
</evidence>
<comment type="cofactor">
    <cofactor evidence="1 6">
        <name>FAD</name>
        <dbReference type="ChEBI" id="CHEBI:57692"/>
    </cofactor>
</comment>
<dbReference type="Pfam" id="PF01266">
    <property type="entry name" value="DAO"/>
    <property type="match status" value="1"/>
</dbReference>
<evidence type="ECO:0000256" key="2">
    <source>
        <dbReference type="ARBA" id="ARBA00006730"/>
    </source>
</evidence>
<evidence type="ECO:0000256" key="4">
    <source>
        <dbReference type="ARBA" id="ARBA00022827"/>
    </source>
</evidence>
<evidence type="ECO:0000256" key="6">
    <source>
        <dbReference type="PIRSR" id="PIRSR000189-1"/>
    </source>
</evidence>
<dbReference type="GO" id="GO:0071949">
    <property type="term" value="F:FAD binding"/>
    <property type="evidence" value="ECO:0007669"/>
    <property type="project" value="InterPro"/>
</dbReference>
<dbReference type="InterPro" id="IPR023209">
    <property type="entry name" value="DAO"/>
</dbReference>
<dbReference type="GO" id="GO:0005737">
    <property type="term" value="C:cytoplasm"/>
    <property type="evidence" value="ECO:0007669"/>
    <property type="project" value="TreeGrafter"/>
</dbReference>
<feature type="binding site" evidence="6">
    <location>
        <position position="245"/>
    </location>
    <ligand>
        <name>FAD</name>
        <dbReference type="ChEBI" id="CHEBI:57692"/>
    </ligand>
</feature>
<evidence type="ECO:0000256" key="3">
    <source>
        <dbReference type="ARBA" id="ARBA00022630"/>
    </source>
</evidence>